<dbReference type="GO" id="GO:0005634">
    <property type="term" value="C:nucleus"/>
    <property type="evidence" value="ECO:0007669"/>
    <property type="project" value="UniProtKB-SubCell"/>
</dbReference>
<comment type="caution">
    <text evidence="8">Lacks conserved residue(s) required for the propagation of feature annotation.</text>
</comment>
<evidence type="ECO:0000256" key="5">
    <source>
        <dbReference type="ARBA" id="ARBA00023108"/>
    </source>
</evidence>
<feature type="compositionally biased region" description="Polar residues" evidence="10">
    <location>
        <begin position="558"/>
        <end position="567"/>
    </location>
</feature>
<feature type="region of interest" description="Disordered" evidence="10">
    <location>
        <begin position="24"/>
        <end position="47"/>
    </location>
</feature>
<evidence type="ECO:0000256" key="6">
    <source>
        <dbReference type="ARBA" id="ARBA00023163"/>
    </source>
</evidence>
<evidence type="ECO:0000256" key="8">
    <source>
        <dbReference type="PROSITE-ProRule" id="PRU00169"/>
    </source>
</evidence>
<dbReference type="InterPro" id="IPR045279">
    <property type="entry name" value="ARR-like"/>
</dbReference>
<feature type="region of interest" description="Disordered" evidence="10">
    <location>
        <begin position="483"/>
        <end position="580"/>
    </location>
</feature>
<dbReference type="PANTHER" id="PTHR43874:SF117">
    <property type="entry name" value="TWO-COMPONENT RESPONSE REGULATOR-LIKE APRR3"/>
    <property type="match status" value="1"/>
</dbReference>
<dbReference type="GO" id="GO:0045892">
    <property type="term" value="P:negative regulation of DNA-templated transcription"/>
    <property type="evidence" value="ECO:0007669"/>
    <property type="project" value="UniProtKB-ARBA"/>
</dbReference>
<dbReference type="Pfam" id="PF00072">
    <property type="entry name" value="Response_reg"/>
    <property type="match status" value="1"/>
</dbReference>
<keyword evidence="7 9" id="KW-0539">Nucleus</keyword>
<dbReference type="AlphaFoldDB" id="A0AAN9ETM8"/>
<dbReference type="PANTHER" id="PTHR43874">
    <property type="entry name" value="TWO-COMPONENT RESPONSE REGULATOR"/>
    <property type="match status" value="1"/>
</dbReference>
<dbReference type="Proteomes" id="UP001359559">
    <property type="component" value="Unassembled WGS sequence"/>
</dbReference>
<dbReference type="CDD" id="cd17582">
    <property type="entry name" value="psREC_PRR"/>
    <property type="match status" value="1"/>
</dbReference>
<keyword evidence="6" id="KW-0804">Transcription</keyword>
<feature type="region of interest" description="Disordered" evidence="10">
    <location>
        <begin position="763"/>
        <end position="786"/>
    </location>
</feature>
<sequence length="786" mass="86202">MNDNVGKRGLAEQNHMFFNKKSLNSGVVNGERGSGSSTENDTRFNKVTEDGNNGLRGLIQIHESLQISQQPPQGPVICWERFLPVRSIKVLLVEDDDSTRHVVRALLRNCSYEVTAVSNGLLAWKVLEDPGSHIDLVLTEVAMPILSGIGLLCKIMSHKTLKNIPVIMMSSHDSMGIVFKCLSKGAVDFLVKPIRRNELKNLWQHVWRRCHSSSGSGSESATHTRKSAKFRSDEASENNSDSSDENDYGSRGLNARDGSDNGSGTQSSWTKCLAQVGSPHPVSPHKQLVDAPDSTCAQVMHTKPEKVSSRWVHATEKECHELIDHLEDVAMGKDLAMGISLNMQLEHPLEELSNNPTSKGINKMSEVDDMQLTEGQDNVCSKVQLEYIGGKTRTQENRATNVIDITDSNSPQDESRDLNTPNGFSGFSQSKENSCFKQHPSLELTLKRLGEVRDAKNVTGDECNVLRHSDLSAFSKYNTASSANQAQTGNVGSCSPLGNSAAPNTETLHNFPSHSNGTPNQQSNGSNNINDMTSTNTYLGAKPETFDEKPESVKGIGSFNSSELQTVQNNSTSSSQKKTDRDEYAEIFKGQVGGSEQGFQVHTHYKLHHCNHIAHKAAVHLRSDHDLLQKSSTKAAQQCESSNAFGGPAESNAANFGMDGNAGESDHGSNGQDGSNILTIKTFNVENGNVVAGSIGVSGIDRKNIGNGADEGRLALREAALTKFRQKRKERCFEKRVRYHSRKKLAEQRPRIRGQFVRRIVSEAKEERDMQSHNMVSVDNSSDIPQ</sequence>
<dbReference type="GO" id="GO:0007623">
    <property type="term" value="P:circadian rhythm"/>
    <property type="evidence" value="ECO:0007669"/>
    <property type="project" value="UniProtKB-ARBA"/>
</dbReference>
<gene>
    <name evidence="13" type="ORF">RJT34_29957</name>
</gene>
<comment type="subcellular location">
    <subcellularLocation>
        <location evidence="1 9">Nucleus</location>
    </subcellularLocation>
</comment>
<dbReference type="GO" id="GO:0009736">
    <property type="term" value="P:cytokinin-activated signaling pathway"/>
    <property type="evidence" value="ECO:0007669"/>
    <property type="project" value="InterPro"/>
</dbReference>
<comment type="caution">
    <text evidence="13">The sequence shown here is derived from an EMBL/GenBank/DDBJ whole genome shotgun (WGS) entry which is preliminary data.</text>
</comment>
<feature type="region of interest" description="Disordered" evidence="10">
    <location>
        <begin position="632"/>
        <end position="674"/>
    </location>
</feature>
<feature type="compositionally biased region" description="Polar residues" evidence="10">
    <location>
        <begin position="483"/>
        <end position="538"/>
    </location>
</feature>
<feature type="region of interest" description="Disordered" evidence="10">
    <location>
        <begin position="211"/>
        <end position="268"/>
    </location>
</feature>
<dbReference type="InterPro" id="IPR010402">
    <property type="entry name" value="CCT_domain"/>
</dbReference>
<feature type="region of interest" description="Disordered" evidence="10">
    <location>
        <begin position="399"/>
        <end position="423"/>
    </location>
</feature>
<dbReference type="GO" id="GO:0010017">
    <property type="term" value="P:red or far-red light signaling pathway"/>
    <property type="evidence" value="ECO:0007669"/>
    <property type="project" value="UniProtKB-ARBA"/>
</dbReference>
<proteinExistence type="inferred from homology"/>
<comment type="similarity">
    <text evidence="2">Belongs to the ARR-like family.</text>
</comment>
<dbReference type="SMART" id="SM00448">
    <property type="entry name" value="REC"/>
    <property type="match status" value="1"/>
</dbReference>
<evidence type="ECO:0000256" key="1">
    <source>
        <dbReference type="ARBA" id="ARBA00004123"/>
    </source>
</evidence>
<dbReference type="FunFam" id="3.40.50.2300:FF:000214">
    <property type="entry name" value="Two-component response regulator-like PRR37"/>
    <property type="match status" value="1"/>
</dbReference>
<evidence type="ECO:0000256" key="9">
    <source>
        <dbReference type="PROSITE-ProRule" id="PRU00357"/>
    </source>
</evidence>
<name>A0AAN9ETM8_CLITE</name>
<evidence type="ECO:0000259" key="12">
    <source>
        <dbReference type="PROSITE" id="PS51017"/>
    </source>
</evidence>
<evidence type="ECO:0000256" key="3">
    <source>
        <dbReference type="ARBA" id="ARBA00023012"/>
    </source>
</evidence>
<evidence type="ECO:0000259" key="11">
    <source>
        <dbReference type="PROSITE" id="PS50110"/>
    </source>
</evidence>
<evidence type="ECO:0008006" key="15">
    <source>
        <dbReference type="Google" id="ProtNLM"/>
    </source>
</evidence>
<dbReference type="InterPro" id="IPR011006">
    <property type="entry name" value="CheY-like_superfamily"/>
</dbReference>
<organism evidence="13 14">
    <name type="scientific">Clitoria ternatea</name>
    <name type="common">Butterfly pea</name>
    <dbReference type="NCBI Taxonomy" id="43366"/>
    <lineage>
        <taxon>Eukaryota</taxon>
        <taxon>Viridiplantae</taxon>
        <taxon>Streptophyta</taxon>
        <taxon>Embryophyta</taxon>
        <taxon>Tracheophyta</taxon>
        <taxon>Spermatophyta</taxon>
        <taxon>Magnoliopsida</taxon>
        <taxon>eudicotyledons</taxon>
        <taxon>Gunneridae</taxon>
        <taxon>Pentapetalae</taxon>
        <taxon>rosids</taxon>
        <taxon>fabids</taxon>
        <taxon>Fabales</taxon>
        <taxon>Fabaceae</taxon>
        <taxon>Papilionoideae</taxon>
        <taxon>50 kb inversion clade</taxon>
        <taxon>NPAAA clade</taxon>
        <taxon>indigoferoid/millettioid clade</taxon>
        <taxon>Phaseoleae</taxon>
        <taxon>Clitoria</taxon>
    </lineage>
</organism>
<feature type="domain" description="CCT" evidence="12">
    <location>
        <begin position="717"/>
        <end position="759"/>
    </location>
</feature>
<protein>
    <recommendedName>
        <fullName evidence="15">Two-component response regulator-like PRR37</fullName>
    </recommendedName>
</protein>
<evidence type="ECO:0000256" key="4">
    <source>
        <dbReference type="ARBA" id="ARBA00023015"/>
    </source>
</evidence>
<accession>A0AAN9ETM8</accession>
<dbReference type="GO" id="GO:0000160">
    <property type="term" value="P:phosphorelay signal transduction system"/>
    <property type="evidence" value="ECO:0007669"/>
    <property type="project" value="UniProtKB-KW"/>
</dbReference>
<dbReference type="Gene3D" id="3.40.50.2300">
    <property type="match status" value="1"/>
</dbReference>
<evidence type="ECO:0000313" key="13">
    <source>
        <dbReference type="EMBL" id="KAK7262385.1"/>
    </source>
</evidence>
<evidence type="ECO:0000256" key="7">
    <source>
        <dbReference type="ARBA" id="ARBA00023242"/>
    </source>
</evidence>
<evidence type="ECO:0000256" key="2">
    <source>
        <dbReference type="ARBA" id="ARBA00010330"/>
    </source>
</evidence>
<dbReference type="SUPFAM" id="SSF52172">
    <property type="entry name" value="CheY-like"/>
    <property type="match status" value="1"/>
</dbReference>
<dbReference type="EMBL" id="JAYKXN010000008">
    <property type="protein sequence ID" value="KAK7262385.1"/>
    <property type="molecule type" value="Genomic_DNA"/>
</dbReference>
<keyword evidence="4" id="KW-0805">Transcription regulation</keyword>
<evidence type="ECO:0000256" key="10">
    <source>
        <dbReference type="SAM" id="MobiDB-lite"/>
    </source>
</evidence>
<feature type="compositionally biased region" description="Polar residues" evidence="10">
    <location>
        <begin position="772"/>
        <end position="786"/>
    </location>
</feature>
<keyword evidence="14" id="KW-1185">Reference proteome</keyword>
<reference evidence="13 14" key="1">
    <citation type="submission" date="2024-01" db="EMBL/GenBank/DDBJ databases">
        <title>The genomes of 5 underutilized Papilionoideae crops provide insights into root nodulation and disease resistance.</title>
        <authorList>
            <person name="Yuan L."/>
        </authorList>
    </citation>
    <scope>NUCLEOTIDE SEQUENCE [LARGE SCALE GENOMIC DNA]</scope>
    <source>
        <strain evidence="13">LY-2023</strain>
        <tissue evidence="13">Leaf</tissue>
    </source>
</reference>
<dbReference type="PROSITE" id="PS50110">
    <property type="entry name" value="RESPONSE_REGULATORY"/>
    <property type="match status" value="1"/>
</dbReference>
<keyword evidence="3" id="KW-0902">Two-component regulatory system</keyword>
<feature type="compositionally biased region" description="Polar residues" evidence="10">
    <location>
        <begin position="406"/>
        <end position="423"/>
    </location>
</feature>
<dbReference type="InterPro" id="IPR001789">
    <property type="entry name" value="Sig_transdc_resp-reg_receiver"/>
</dbReference>
<feature type="domain" description="Response regulatory" evidence="11">
    <location>
        <begin position="89"/>
        <end position="207"/>
    </location>
</feature>
<evidence type="ECO:0000313" key="14">
    <source>
        <dbReference type="Proteomes" id="UP001359559"/>
    </source>
</evidence>
<keyword evidence="5" id="KW-0090">Biological rhythms</keyword>
<feature type="compositionally biased region" description="Polar residues" evidence="10">
    <location>
        <begin position="632"/>
        <end position="644"/>
    </location>
</feature>
<dbReference type="PROSITE" id="PS51017">
    <property type="entry name" value="CCT"/>
    <property type="match status" value="1"/>
</dbReference>
<dbReference type="Pfam" id="PF06203">
    <property type="entry name" value="CCT"/>
    <property type="match status" value="1"/>
</dbReference>